<keyword evidence="1" id="KW-0812">Transmembrane</keyword>
<dbReference type="GO" id="GO:0004383">
    <property type="term" value="F:guanylate cyclase activity"/>
    <property type="evidence" value="ECO:0007669"/>
    <property type="project" value="TreeGrafter"/>
</dbReference>
<dbReference type="SUPFAM" id="SSF55073">
    <property type="entry name" value="Nucleotide cyclase"/>
    <property type="match status" value="1"/>
</dbReference>
<dbReference type="InterPro" id="IPR001054">
    <property type="entry name" value="A/G_cyclase"/>
</dbReference>
<dbReference type="Pfam" id="PF00211">
    <property type="entry name" value="Guanylate_cyc"/>
    <property type="match status" value="1"/>
</dbReference>
<dbReference type="Gene3D" id="3.30.70.1230">
    <property type="entry name" value="Nucleotide cyclase"/>
    <property type="match status" value="1"/>
</dbReference>
<dbReference type="Proteomes" id="UP000023152">
    <property type="component" value="Unassembled WGS sequence"/>
</dbReference>
<dbReference type="PROSITE" id="PS50125">
    <property type="entry name" value="GUANYLATE_CYCLASE_2"/>
    <property type="match status" value="1"/>
</dbReference>
<proteinExistence type="predicted"/>
<dbReference type="PANTHER" id="PTHR45655:SF13">
    <property type="entry name" value="SOLUBLE GUANYLATE CYCLASE GCY-32-RELATED"/>
    <property type="match status" value="1"/>
</dbReference>
<feature type="transmembrane region" description="Helical" evidence="1">
    <location>
        <begin position="97"/>
        <end position="115"/>
    </location>
</feature>
<dbReference type="GO" id="GO:0008074">
    <property type="term" value="C:guanylate cyclase complex, soluble"/>
    <property type="evidence" value="ECO:0007669"/>
    <property type="project" value="TreeGrafter"/>
</dbReference>
<sequence>MYMFICVYNFFFLLLVEKVALFLRALACISIITFGIIFWSKRFEDKQVTSMMWFNIFLVGYSLVISALGQEPGHGIYIVLMFCCHLLSGMGHIRATAICTGISVSFSVVVLWVSNSPNSPYVADWNVLVKSMAFLVGTTIFLAVMGIFLEFGARRQFVKKQVLQVQKQKSWTALSTLLPPNVARALQQSGKRVAFRNVYNPNAPSPERTGVCVLFCQICEFHHLVATLRPAHLVKVLNDVFTYWDLLTEHYKIFKVETINEIYMAAAGLPHPETDENDLPAPSRIAMYANKLMYESDHVLEIEVDDVLTGKAGLYIQYVHIM</sequence>
<evidence type="ECO:0000256" key="1">
    <source>
        <dbReference type="SAM" id="Phobius"/>
    </source>
</evidence>
<accession>X6MVC2</accession>
<dbReference type="PANTHER" id="PTHR45655">
    <property type="entry name" value="GUANYLATE CYCLASE SOLUBLE SUBUNIT BETA-2"/>
    <property type="match status" value="1"/>
</dbReference>
<dbReference type="AlphaFoldDB" id="X6MVC2"/>
<keyword evidence="1" id="KW-0472">Membrane</keyword>
<dbReference type="SMART" id="SM00044">
    <property type="entry name" value="CYCc"/>
    <property type="match status" value="1"/>
</dbReference>
<comment type="caution">
    <text evidence="3">The sequence shown here is derived from an EMBL/GenBank/DDBJ whole genome shotgun (WGS) entry which is preliminary data.</text>
</comment>
<evidence type="ECO:0000259" key="2">
    <source>
        <dbReference type="PROSITE" id="PS50125"/>
    </source>
</evidence>
<organism evidence="3 4">
    <name type="scientific">Reticulomyxa filosa</name>
    <dbReference type="NCBI Taxonomy" id="46433"/>
    <lineage>
        <taxon>Eukaryota</taxon>
        <taxon>Sar</taxon>
        <taxon>Rhizaria</taxon>
        <taxon>Retaria</taxon>
        <taxon>Foraminifera</taxon>
        <taxon>Monothalamids</taxon>
        <taxon>Reticulomyxidae</taxon>
        <taxon>Reticulomyxa</taxon>
    </lineage>
</organism>
<dbReference type="OrthoDB" id="60033at2759"/>
<keyword evidence="4" id="KW-1185">Reference proteome</keyword>
<protein>
    <submittedName>
        <fullName evidence="3">Adenylate/guanylate cyclase</fullName>
    </submittedName>
</protein>
<evidence type="ECO:0000313" key="4">
    <source>
        <dbReference type="Proteomes" id="UP000023152"/>
    </source>
</evidence>
<feature type="transmembrane region" description="Helical" evidence="1">
    <location>
        <begin position="127"/>
        <end position="151"/>
    </location>
</feature>
<feature type="transmembrane region" description="Helical" evidence="1">
    <location>
        <begin position="51"/>
        <end position="68"/>
    </location>
</feature>
<gene>
    <name evidence="3" type="ORF">RFI_19718</name>
</gene>
<feature type="transmembrane region" description="Helical" evidence="1">
    <location>
        <begin position="20"/>
        <end position="39"/>
    </location>
</feature>
<dbReference type="GO" id="GO:0070482">
    <property type="term" value="P:response to oxygen levels"/>
    <property type="evidence" value="ECO:0007669"/>
    <property type="project" value="TreeGrafter"/>
</dbReference>
<dbReference type="EMBL" id="ASPP01016312">
    <property type="protein sequence ID" value="ETO17601.1"/>
    <property type="molecule type" value="Genomic_DNA"/>
</dbReference>
<evidence type="ECO:0000313" key="3">
    <source>
        <dbReference type="EMBL" id="ETO17601.1"/>
    </source>
</evidence>
<name>X6MVC2_RETFI</name>
<reference evidence="3 4" key="1">
    <citation type="journal article" date="2013" name="Curr. Biol.">
        <title>The Genome of the Foraminiferan Reticulomyxa filosa.</title>
        <authorList>
            <person name="Glockner G."/>
            <person name="Hulsmann N."/>
            <person name="Schleicher M."/>
            <person name="Noegel A.A."/>
            <person name="Eichinger L."/>
            <person name="Gallinger C."/>
            <person name="Pawlowski J."/>
            <person name="Sierra R."/>
            <person name="Euteneuer U."/>
            <person name="Pillet L."/>
            <person name="Moustafa A."/>
            <person name="Platzer M."/>
            <person name="Groth M."/>
            <person name="Szafranski K."/>
            <person name="Schliwa M."/>
        </authorList>
    </citation>
    <scope>NUCLEOTIDE SEQUENCE [LARGE SCALE GENOMIC DNA]</scope>
</reference>
<feature type="domain" description="Guanylate cyclase" evidence="2">
    <location>
        <begin position="212"/>
        <end position="270"/>
    </location>
</feature>
<dbReference type="GO" id="GO:0019934">
    <property type="term" value="P:cGMP-mediated signaling"/>
    <property type="evidence" value="ECO:0007669"/>
    <property type="project" value="TreeGrafter"/>
</dbReference>
<dbReference type="InterPro" id="IPR029787">
    <property type="entry name" value="Nucleotide_cyclase"/>
</dbReference>
<keyword evidence="1" id="KW-1133">Transmembrane helix</keyword>